<protein>
    <submittedName>
        <fullName evidence="2">Uncharacterized protein</fullName>
    </submittedName>
</protein>
<dbReference type="AlphaFoldDB" id="A0AA38FWY4"/>
<feature type="region of interest" description="Disordered" evidence="1">
    <location>
        <begin position="30"/>
        <end position="56"/>
    </location>
</feature>
<feature type="compositionally biased region" description="Basic and acidic residues" evidence="1">
    <location>
        <begin position="46"/>
        <end position="56"/>
    </location>
</feature>
<gene>
    <name evidence="2" type="ORF">KI387_026450</name>
</gene>
<evidence type="ECO:0000313" key="2">
    <source>
        <dbReference type="EMBL" id="KAH9311415.1"/>
    </source>
</evidence>
<name>A0AA38FWY4_TAXCH</name>
<feature type="non-terminal residue" evidence="2">
    <location>
        <position position="128"/>
    </location>
</feature>
<reference evidence="2 3" key="1">
    <citation type="journal article" date="2021" name="Nat. Plants">
        <title>The Taxus genome provides insights into paclitaxel biosynthesis.</title>
        <authorList>
            <person name="Xiong X."/>
            <person name="Gou J."/>
            <person name="Liao Q."/>
            <person name="Li Y."/>
            <person name="Zhou Q."/>
            <person name="Bi G."/>
            <person name="Li C."/>
            <person name="Du R."/>
            <person name="Wang X."/>
            <person name="Sun T."/>
            <person name="Guo L."/>
            <person name="Liang H."/>
            <person name="Lu P."/>
            <person name="Wu Y."/>
            <person name="Zhang Z."/>
            <person name="Ro D.K."/>
            <person name="Shang Y."/>
            <person name="Huang S."/>
            <person name="Yan J."/>
        </authorList>
    </citation>
    <scope>NUCLEOTIDE SEQUENCE [LARGE SCALE GENOMIC DNA]</scope>
    <source>
        <strain evidence="2">Ta-2019</strain>
    </source>
</reference>
<proteinExistence type="predicted"/>
<organism evidence="2 3">
    <name type="scientific">Taxus chinensis</name>
    <name type="common">Chinese yew</name>
    <name type="synonym">Taxus wallichiana var. chinensis</name>
    <dbReference type="NCBI Taxonomy" id="29808"/>
    <lineage>
        <taxon>Eukaryota</taxon>
        <taxon>Viridiplantae</taxon>
        <taxon>Streptophyta</taxon>
        <taxon>Embryophyta</taxon>
        <taxon>Tracheophyta</taxon>
        <taxon>Spermatophyta</taxon>
        <taxon>Pinopsida</taxon>
        <taxon>Pinidae</taxon>
        <taxon>Conifers II</taxon>
        <taxon>Cupressales</taxon>
        <taxon>Taxaceae</taxon>
        <taxon>Taxus</taxon>
    </lineage>
</organism>
<evidence type="ECO:0000313" key="3">
    <source>
        <dbReference type="Proteomes" id="UP000824469"/>
    </source>
</evidence>
<accession>A0AA38FWY4</accession>
<dbReference type="Proteomes" id="UP000824469">
    <property type="component" value="Unassembled WGS sequence"/>
</dbReference>
<keyword evidence="3" id="KW-1185">Reference proteome</keyword>
<sequence>VEEDPKQAEEVEILDSGENNDRILDLLGSSLDKATTDGDNSDEGESEKSLDSAHDKCSKNSEYAIESLHALKTTQSKLFTAQDSVVKPHSFMWDFEHFRIDTNINRHMISMVSMDLKYLTDKVEKLSS</sequence>
<dbReference type="EMBL" id="JAHRHJ020000006">
    <property type="protein sequence ID" value="KAH9311415.1"/>
    <property type="molecule type" value="Genomic_DNA"/>
</dbReference>
<evidence type="ECO:0000256" key="1">
    <source>
        <dbReference type="SAM" id="MobiDB-lite"/>
    </source>
</evidence>
<feature type="non-terminal residue" evidence="2">
    <location>
        <position position="1"/>
    </location>
</feature>
<comment type="caution">
    <text evidence="2">The sequence shown here is derived from an EMBL/GenBank/DDBJ whole genome shotgun (WGS) entry which is preliminary data.</text>
</comment>